<dbReference type="Gene3D" id="3.10.20.90">
    <property type="entry name" value="Phosphatidylinositol 3-kinase Catalytic Subunit, Chain A, domain 1"/>
    <property type="match status" value="1"/>
</dbReference>
<gene>
    <name evidence="3" type="ORF">BRAN1462_LOCUS59368</name>
</gene>
<dbReference type="InterPro" id="IPR022617">
    <property type="entry name" value="Rad60/SUMO-like_dom"/>
</dbReference>
<evidence type="ECO:0000259" key="2">
    <source>
        <dbReference type="Pfam" id="PF11976"/>
    </source>
</evidence>
<organism evidence="3">
    <name type="scientific">Zooxanthella nutricula</name>
    <dbReference type="NCBI Taxonomy" id="1333877"/>
    <lineage>
        <taxon>Eukaryota</taxon>
        <taxon>Sar</taxon>
        <taxon>Alveolata</taxon>
        <taxon>Dinophyceae</taxon>
        <taxon>Peridiniales</taxon>
        <taxon>Peridiniales incertae sedis</taxon>
        <taxon>Zooxanthella</taxon>
    </lineage>
</organism>
<dbReference type="AlphaFoldDB" id="A0A7S2QG93"/>
<dbReference type="InterPro" id="IPR029071">
    <property type="entry name" value="Ubiquitin-like_domsf"/>
</dbReference>
<evidence type="ECO:0000256" key="1">
    <source>
        <dbReference type="SAM" id="MobiDB-lite"/>
    </source>
</evidence>
<dbReference type="SUPFAM" id="SSF54236">
    <property type="entry name" value="Ubiquitin-like"/>
    <property type="match status" value="1"/>
</dbReference>
<dbReference type="Pfam" id="PF11976">
    <property type="entry name" value="Rad60-SLD"/>
    <property type="match status" value="1"/>
</dbReference>
<name>A0A7S2QG93_9DINO</name>
<protein>
    <recommendedName>
        <fullName evidence="2">Rad60/SUMO-like domain-containing protein</fullName>
    </recommendedName>
</protein>
<proteinExistence type="predicted"/>
<feature type="region of interest" description="Disordered" evidence="1">
    <location>
        <begin position="503"/>
        <end position="524"/>
    </location>
</feature>
<dbReference type="CDD" id="cd01763">
    <property type="entry name" value="Ubl_SUMO_like"/>
    <property type="match status" value="1"/>
</dbReference>
<dbReference type="EMBL" id="HBGW01093506">
    <property type="protein sequence ID" value="CAD9641546.1"/>
    <property type="molecule type" value="Transcribed_RNA"/>
</dbReference>
<accession>A0A7S2QG93</accession>
<sequence length="524" mass="58877">MRELKGTGGGVDVHWHGGGSGYNHREVLHYDQGQKSPPIKSHQWPFPAFCARATASILSLTWNRRYRGQTIRGDAWEHVTDRWSFDEFKCSGITRDAYRQAIEQVYREKACWIHALAFQTVMCYQFRHCRCPEDQISLCVYEKNIDCCRGAFADFLTEEGLVDQYRGMIRPDHNGWTLQRMFDTWKQATPGPEPGVGAYVRLTGLTGNMSHLRMAGGVIRSIGETGVQVSLSEGEPGCPRRGGNVYKCCAKQVQHERPLDMEFAEDSAPSPLSVCVKGKDISGFSGNLACFDIPHEIGGGRGAWVEWSKLEGANRCSSVSPLFEKKQKVWHVLSDQKGDWTPLQKDINAADMYEAEWIEAARKTHFLMSVKPENVVLETEVYKLTIIPLDSSLGPGTVMCTSTTPLRRVMDKYAKEFGLDASKVSFVYNDKFIRRHSTLKSLGVQDKRAHQGPVPRDWKARLGEMGSLKVANIEAVRKGFKLTPPPTMKETDFEENELEEIEEYGGDDVGGENVGEEEIHEGKA</sequence>
<reference evidence="3" key="1">
    <citation type="submission" date="2021-01" db="EMBL/GenBank/DDBJ databases">
        <authorList>
            <person name="Corre E."/>
            <person name="Pelletier E."/>
            <person name="Niang G."/>
            <person name="Scheremetjew M."/>
            <person name="Finn R."/>
            <person name="Kale V."/>
            <person name="Holt S."/>
            <person name="Cochrane G."/>
            <person name="Meng A."/>
            <person name="Brown T."/>
            <person name="Cohen L."/>
        </authorList>
    </citation>
    <scope>NUCLEOTIDE SEQUENCE</scope>
    <source>
        <strain evidence="3">RCC3387</strain>
    </source>
</reference>
<feature type="domain" description="Rad60/SUMO-like" evidence="2">
    <location>
        <begin position="402"/>
        <end position="447"/>
    </location>
</feature>
<evidence type="ECO:0000313" key="3">
    <source>
        <dbReference type="EMBL" id="CAD9641546.1"/>
    </source>
</evidence>